<keyword evidence="4" id="KW-0732">Signal</keyword>
<keyword evidence="6 10" id="KW-0106">Calcium</keyword>
<dbReference type="PANTHER" id="PTHR24026">
    <property type="entry name" value="FAT ATYPICAL CADHERIN-RELATED"/>
    <property type="match status" value="1"/>
</dbReference>
<feature type="domain" description="Cadherin" evidence="13">
    <location>
        <begin position="4808"/>
        <end position="4875"/>
    </location>
</feature>
<keyword evidence="3 12" id="KW-0812">Transmembrane</keyword>
<feature type="domain" description="Cadherin" evidence="13">
    <location>
        <begin position="1598"/>
        <end position="1701"/>
    </location>
</feature>
<keyword evidence="15" id="KW-1185">Reference proteome</keyword>
<feature type="domain" description="Cadherin" evidence="13">
    <location>
        <begin position="3083"/>
        <end position="3185"/>
    </location>
</feature>
<dbReference type="PROSITE" id="PS50268">
    <property type="entry name" value="CADHERIN_2"/>
    <property type="match status" value="40"/>
</dbReference>
<feature type="domain" description="Cadherin" evidence="13">
    <location>
        <begin position="2206"/>
        <end position="2313"/>
    </location>
</feature>
<feature type="domain" description="Cadherin" evidence="13">
    <location>
        <begin position="1190"/>
        <end position="1287"/>
    </location>
</feature>
<dbReference type="SMART" id="SM00112">
    <property type="entry name" value="CA"/>
    <property type="match status" value="37"/>
</dbReference>
<feature type="domain" description="Cadherin" evidence="13">
    <location>
        <begin position="2008"/>
        <end position="2104"/>
    </location>
</feature>
<dbReference type="Pfam" id="PF00028">
    <property type="entry name" value="Cadherin"/>
    <property type="match status" value="12"/>
</dbReference>
<feature type="domain" description="Cadherin" evidence="13">
    <location>
        <begin position="3289"/>
        <end position="3394"/>
    </location>
</feature>
<evidence type="ECO:0000313" key="15">
    <source>
        <dbReference type="Proteomes" id="UP000593567"/>
    </source>
</evidence>
<feature type="domain" description="Cadherin" evidence="13">
    <location>
        <begin position="4905"/>
        <end position="4979"/>
    </location>
</feature>
<feature type="domain" description="Cadherin" evidence="13">
    <location>
        <begin position="1702"/>
        <end position="1806"/>
    </location>
</feature>
<feature type="domain" description="Cadherin" evidence="13">
    <location>
        <begin position="2669"/>
        <end position="2773"/>
    </location>
</feature>
<accession>A0A7J7JWL2</accession>
<feature type="domain" description="Cadherin" evidence="13">
    <location>
        <begin position="475"/>
        <end position="583"/>
    </location>
</feature>
<feature type="domain" description="Cadherin" evidence="13">
    <location>
        <begin position="2451"/>
        <end position="2555"/>
    </location>
</feature>
<comment type="subcellular location">
    <subcellularLocation>
        <location evidence="1">Membrane</location>
        <topology evidence="1">Single-pass membrane protein</topology>
    </subcellularLocation>
</comment>
<feature type="domain" description="Cadherin" evidence="13">
    <location>
        <begin position="4329"/>
        <end position="4440"/>
    </location>
</feature>
<gene>
    <name evidence="14" type="ORF">EB796_011933</name>
</gene>
<feature type="domain" description="Cadherin" evidence="13">
    <location>
        <begin position="2364"/>
        <end position="2450"/>
    </location>
</feature>
<feature type="domain" description="Cadherin" evidence="13">
    <location>
        <begin position="260"/>
        <end position="364"/>
    </location>
</feature>
<dbReference type="InterPro" id="IPR020894">
    <property type="entry name" value="Cadherin_CS"/>
</dbReference>
<feature type="domain" description="Cadherin" evidence="13">
    <location>
        <begin position="4441"/>
        <end position="4540"/>
    </location>
</feature>
<feature type="region of interest" description="Disordered" evidence="11">
    <location>
        <begin position="5280"/>
        <end position="5306"/>
    </location>
</feature>
<keyword evidence="8 12" id="KW-0472">Membrane</keyword>
<dbReference type="SUPFAM" id="SSF49313">
    <property type="entry name" value="Cadherin-like"/>
    <property type="match status" value="39"/>
</dbReference>
<feature type="domain" description="Cadherin" evidence="13">
    <location>
        <begin position="3604"/>
        <end position="3706"/>
    </location>
</feature>
<feature type="domain" description="Cadherin" evidence="13">
    <location>
        <begin position="786"/>
        <end position="889"/>
    </location>
</feature>
<dbReference type="PANTHER" id="PTHR24026:SF126">
    <property type="entry name" value="PROTOCADHERIN FAT 4"/>
    <property type="match status" value="1"/>
</dbReference>
<evidence type="ECO:0000259" key="13">
    <source>
        <dbReference type="PROSITE" id="PS50268"/>
    </source>
</evidence>
<dbReference type="GO" id="GO:0007156">
    <property type="term" value="P:homophilic cell adhesion via plasma membrane adhesion molecules"/>
    <property type="evidence" value="ECO:0007669"/>
    <property type="project" value="InterPro"/>
</dbReference>
<feature type="domain" description="Cadherin" evidence="13">
    <location>
        <begin position="4540"/>
        <end position="4650"/>
    </location>
</feature>
<evidence type="ECO:0000256" key="1">
    <source>
        <dbReference type="ARBA" id="ARBA00004167"/>
    </source>
</evidence>
<feature type="domain" description="Cadherin" evidence="13">
    <location>
        <begin position="990"/>
        <end position="1084"/>
    </location>
</feature>
<evidence type="ECO:0000256" key="5">
    <source>
        <dbReference type="ARBA" id="ARBA00022737"/>
    </source>
</evidence>
<feature type="domain" description="Cadherin" evidence="13">
    <location>
        <begin position="2982"/>
        <end position="3088"/>
    </location>
</feature>
<organism evidence="14 15">
    <name type="scientific">Bugula neritina</name>
    <name type="common">Brown bryozoan</name>
    <name type="synonym">Sertularia neritina</name>
    <dbReference type="NCBI Taxonomy" id="10212"/>
    <lineage>
        <taxon>Eukaryota</taxon>
        <taxon>Metazoa</taxon>
        <taxon>Spiralia</taxon>
        <taxon>Lophotrochozoa</taxon>
        <taxon>Bryozoa</taxon>
        <taxon>Gymnolaemata</taxon>
        <taxon>Cheilostomatida</taxon>
        <taxon>Flustrina</taxon>
        <taxon>Buguloidea</taxon>
        <taxon>Bugulidae</taxon>
        <taxon>Bugula</taxon>
    </lineage>
</organism>
<evidence type="ECO:0000256" key="12">
    <source>
        <dbReference type="SAM" id="Phobius"/>
    </source>
</evidence>
<reference evidence="14" key="1">
    <citation type="submission" date="2020-06" db="EMBL/GenBank/DDBJ databases">
        <title>Draft genome of Bugula neritina, a colonial animal packing powerful symbionts and potential medicines.</title>
        <authorList>
            <person name="Rayko M."/>
        </authorList>
    </citation>
    <scope>NUCLEOTIDE SEQUENCE [LARGE SCALE GENOMIC DNA]</scope>
    <source>
        <strain evidence="14">Kwan_BN1</strain>
    </source>
</reference>
<feature type="domain" description="Cadherin" evidence="13">
    <location>
        <begin position="3185"/>
        <end position="3288"/>
    </location>
</feature>
<keyword evidence="2" id="KW-0245">EGF-like domain</keyword>
<feature type="domain" description="Cadherin" evidence="13">
    <location>
        <begin position="3921"/>
        <end position="4016"/>
    </location>
</feature>
<evidence type="ECO:0000256" key="3">
    <source>
        <dbReference type="ARBA" id="ARBA00022692"/>
    </source>
</evidence>
<feature type="domain" description="Cadherin" evidence="13">
    <location>
        <begin position="1393"/>
        <end position="1510"/>
    </location>
</feature>
<dbReference type="CDD" id="cd11304">
    <property type="entry name" value="Cadherin_repeat"/>
    <property type="match status" value="34"/>
</dbReference>
<dbReference type="OrthoDB" id="6287469at2759"/>
<evidence type="ECO:0000256" key="6">
    <source>
        <dbReference type="ARBA" id="ARBA00022837"/>
    </source>
</evidence>
<feature type="domain" description="Cadherin" evidence="13">
    <location>
        <begin position="2105"/>
        <end position="2206"/>
    </location>
</feature>
<feature type="domain" description="Cadherin" evidence="13">
    <location>
        <begin position="4140"/>
        <end position="4233"/>
    </location>
</feature>
<evidence type="ECO:0000256" key="9">
    <source>
        <dbReference type="ARBA" id="ARBA00023157"/>
    </source>
</evidence>
<dbReference type="GO" id="GO:0005509">
    <property type="term" value="F:calcium ion binding"/>
    <property type="evidence" value="ECO:0007669"/>
    <property type="project" value="UniProtKB-UniRule"/>
</dbReference>
<evidence type="ECO:0000256" key="10">
    <source>
        <dbReference type="PROSITE-ProRule" id="PRU00043"/>
    </source>
</evidence>
<feature type="transmembrane region" description="Helical" evidence="12">
    <location>
        <begin position="5119"/>
        <end position="5143"/>
    </location>
</feature>
<keyword evidence="9" id="KW-1015">Disulfide bond</keyword>
<feature type="domain" description="Cadherin" evidence="13">
    <location>
        <begin position="2773"/>
        <end position="2878"/>
    </location>
</feature>
<feature type="domain" description="Cadherin" evidence="13">
    <location>
        <begin position="3410"/>
        <end position="3500"/>
    </location>
</feature>
<keyword evidence="7 12" id="KW-1133">Transmembrane helix</keyword>
<evidence type="ECO:0000256" key="11">
    <source>
        <dbReference type="SAM" id="MobiDB-lite"/>
    </source>
</evidence>
<feature type="domain" description="Cadherin" evidence="13">
    <location>
        <begin position="695"/>
        <end position="785"/>
    </location>
</feature>
<feature type="domain" description="Cadherin" evidence="13">
    <location>
        <begin position="365"/>
        <end position="474"/>
    </location>
</feature>
<feature type="domain" description="Cadherin" evidence="13">
    <location>
        <begin position="1094"/>
        <end position="1189"/>
    </location>
</feature>
<dbReference type="Proteomes" id="UP000593567">
    <property type="component" value="Unassembled WGS sequence"/>
</dbReference>
<comment type="caution">
    <text evidence="14">The sequence shown here is derived from an EMBL/GenBank/DDBJ whole genome shotgun (WGS) entry which is preliminary data.</text>
</comment>
<dbReference type="PROSITE" id="PS00232">
    <property type="entry name" value="CADHERIN_1"/>
    <property type="match status" value="1"/>
</dbReference>
<feature type="domain" description="Cadherin" evidence="13">
    <location>
        <begin position="1900"/>
        <end position="2004"/>
    </location>
</feature>
<evidence type="ECO:0000256" key="4">
    <source>
        <dbReference type="ARBA" id="ARBA00022729"/>
    </source>
</evidence>
<protein>
    <recommendedName>
        <fullName evidence="13">Cadherin domain-containing protein</fullName>
    </recommendedName>
</protein>
<feature type="domain" description="Cadherin" evidence="13">
    <location>
        <begin position="2556"/>
        <end position="2668"/>
    </location>
</feature>
<proteinExistence type="predicted"/>
<name>A0A7J7JWL2_BUGNE</name>
<evidence type="ECO:0000256" key="8">
    <source>
        <dbReference type="ARBA" id="ARBA00023136"/>
    </source>
</evidence>
<feature type="domain" description="Cadherin" evidence="13">
    <location>
        <begin position="2879"/>
        <end position="2981"/>
    </location>
</feature>
<feature type="domain" description="Cadherin" evidence="13">
    <location>
        <begin position="4651"/>
        <end position="4756"/>
    </location>
</feature>
<feature type="domain" description="Cadherin" evidence="13">
    <location>
        <begin position="4028"/>
        <end position="4125"/>
    </location>
</feature>
<evidence type="ECO:0000313" key="14">
    <source>
        <dbReference type="EMBL" id="KAF6029756.1"/>
    </source>
</evidence>
<evidence type="ECO:0000256" key="7">
    <source>
        <dbReference type="ARBA" id="ARBA00022989"/>
    </source>
</evidence>
<feature type="domain" description="Cadherin" evidence="13">
    <location>
        <begin position="888"/>
        <end position="989"/>
    </location>
</feature>
<feature type="compositionally biased region" description="Gly residues" evidence="11">
    <location>
        <begin position="5291"/>
        <end position="5300"/>
    </location>
</feature>
<dbReference type="GO" id="GO:0005886">
    <property type="term" value="C:plasma membrane"/>
    <property type="evidence" value="ECO:0007669"/>
    <property type="project" value="UniProtKB-SubCell"/>
</dbReference>
<dbReference type="PRINTS" id="PR00205">
    <property type="entry name" value="CADHERIN"/>
</dbReference>
<dbReference type="InterPro" id="IPR002126">
    <property type="entry name" value="Cadherin-like_dom"/>
</dbReference>
<dbReference type="FunFam" id="2.60.40.60:FF:000058">
    <property type="entry name" value="FAT atypical cadherin 3"/>
    <property type="match status" value="1"/>
</dbReference>
<dbReference type="EMBL" id="VXIV02001788">
    <property type="protein sequence ID" value="KAF6029756.1"/>
    <property type="molecule type" value="Genomic_DNA"/>
</dbReference>
<evidence type="ECO:0000256" key="2">
    <source>
        <dbReference type="ARBA" id="ARBA00022536"/>
    </source>
</evidence>
<dbReference type="InterPro" id="IPR015919">
    <property type="entry name" value="Cadherin-like_sf"/>
</dbReference>
<feature type="domain" description="Cadherin" evidence="13">
    <location>
        <begin position="1288"/>
        <end position="1396"/>
    </location>
</feature>
<feature type="domain" description="Cadherin" evidence="13">
    <location>
        <begin position="4229"/>
        <end position="4329"/>
    </location>
</feature>
<sequence>MRIVGSHDCFYIDPLTGYIHIKAYLKSSACSANSYTFYVIAEDLSRPPRQSNQAQVTMEIRRYSNIIPTGYPNNITIDCDYEGSILTLTTSSVSTTTYEILGVGSAAQHFTIVNNQVRTTSSLKNNCNTDYQLYIRAVDQSGGYGEIWLYVFINRVAPPPPKPSTFSITVYEDQPLYLAIFQFTDASSGVVYTVTGSADSDSFFGVVDNSLVVVRSLVYRNTGQNLFTIIVRACYQHPTSLCSEPIEGTVRILTNSCPTYSGSTQATILPNIGSGGRLFSLIVQDPDQRDAGKSSFQIIGDTASVNDFTIDDVGNVRAKASYKDSSVSRYNTQIIVRDNAGYSPCFLPVSLTLTVERNLYQPQFSNSSSELTVLETLEFYRTIVTLRAIDRDLSAPHNTVRYSLLNNFDQFLLNSLTGELELRRSLIGSGIDRCLAFCRYVIKINAYDLGLPQRNSSEYVIVLHVSRNKFAPTFPSSPYTFHVNRTAAVGSNIGQVNVQDVDTVYPFNTWRLSVTGDGSATTLFGLRRNGEIYVRTDLRNVVGDEFFLRVHVMDFGQPSKTNETLVRLVLLSHTTSCTGLDSFEGILLETQSIGVPFLFLNSSNPSQVRYSIVPKTFFPSHVNYVYVTSTGGVVLSRPLWGTTFTSLQFVVSVSSGSTACTTDVTMAIRRNAYPPVVIPGQKNIITIREDTRNCVWTVVASDGDIVPEFGFSSLRYYLIGDSVSARYFDLDESSGAVCIKDNRFLNNSIERYILQVRVEDGGIPSKVGVGEVVIIVRKNNYPPSFQQSNYVVNISDTHPAGTQVIQVEALDDDISPPYNSIRYYLESGGVAEETFYVDDRDGRVILRRRVQAGETYRLVIRAQDGGEVQLNDTTYVTVNVIASQGNLVFGTYIVRVDEDIAVNEVIATVSAYPGANIKYDKIEGSGTGWTYFVINSVTGAVSVSRLLSGDTEQPSQYILDMKATRQNDGAIAYGRIVLTVIRNTSPPRFINTPYSANITSETPIYEIAYTSIQAVDEDDDALVYSLTSEYFSIHPSTGVIYVAKSLLDSPTDCTTSEVKVSDGKYSDTEQLVICLTGDNLRPYFVNEPYVKEGLPSTVPNNSLVLVVEARDDDRQGTIVYTMEGSSYAARFFYIDVAGRVKVKDSAGLSADATDLYSLQISAHDSAFPQMKAFTFVTIRVDRNPNAPRWTANSYTFNITDRYYTGQEIGQVEAADADGDVITYTISGSSRRYFVDNSGVVYLIQSLGATTDIRNEFIVTATDNGTPSRSTNITIVVNILRDQGAPVFQNLPYYKPIVHSYPVNSLVQVVRAVDADLKGELVYEITGDVPSTSFFTLTNEKSGRIILKNDLKMDTFSTTRYIIRVVAFDTAYPNNRATATVTVDVNRNPNPPIGPTSYVFNVSVGDPIGTTVVDMEASDADNDSISYSMVPTTVGNAATYFYVYENTGRIVLIKPLPADYDQDFDFQVRVADDSIPSKSFLASVKGFVQRCQITLTQSAFVGSVNDFDPVGTSILTVQSHGSNNLSYSIPDTGVVSNFFEITNSGEIRVKSDLKSGRVLSYTFDVAVATPQCSVTVSVTIRVNRNTLPPVINIQGEIETNYSLATTVNESIALYTVLFKFNATDGDGDDVTFTLAPDDSSNALTYFAVSQVDNEGSIWVRQDLRLDRPQVLYSMRLLASDGSNTVSVPVSVTVIRDQYAPTFLQTSYSTIVLENVTVSSVLPLPDFRAVDSDLNGVIVYRVINRDLSSVFFGLNDDNKIFVRNGLTQAPLDQYTLRVQAYDSSYPDNVVETTIRIDIIRLSVSNSTLSKTISENTVQFSAVYWLSADNPRTQLTYSIFQSDDVFNEFFIVDGADGTVYLSKSLAGHNVTSASCVIKACIGSRCGYQSLTLTIIPGRKPYFTGTPYRTQLSLNHPAGSHVYTVSAQDADLQGQLIYRVVGVYPAQLFFAVEGSGKVILTNSLREAVSRQTEYQVVIQVYDSLLPSQSAEETLVISVENLSPRLGVYSDSISVSEYQNLGIIYTVNATDADGDELTYTFADVEGVVNNFLWLNPSTGEIVLQRSLTTISTNTFSVNVRICDDRSPPACTDETFSLTIKVNRTLVPTILNLPSKVTIDDDRQVGSDVYTVISTGADLSADIIYSTIGVSPAPTYFSVDNEGKVKVQTSLVQDKTVNYQLVVSAAYRQTPLKSSTGTLTISVIRNEFCPQFNSAVQVTVSETVAVGTTVIRMNATDADGDDVIYSLVNQDTQTRNLFFIEPHTGEVITRNLLSQTPTGQQFASYTLTVEASDQQTPRACRTQEQLTIVVLRDRLLPTLQYSNATIRATHAVNTTVVELVASDDDLEGDLTFELLGSYPATDYFYIQEVGGLVVKVEATDEDAGDTITYEVVSSSGDGTDLFLVIPSTGEVRLKKPATDSTSSLYNVVLKASDNDGRYDTTTLIVTIRRDELPPYFIGLPYVFPFDDNRLPGDILFTGIIARDLDGSGRLQYTVEGDYQARYYFNVSSRGFVQLRNSVKFDALIPDQYNINVCAYSADFPSNTNCTVVIANVRRNPNAPEFSKPQYSRTLPSSYELYTDIRLGVSANDLDKDELQYSIQDDQFGKVASKFFHMDSDTGVVSLRRPLNRTDPEFPANSIFSFRIVVSDQVPTNQKSGEASVSITVVEGGDAAPRFNLGVYSVDINENYGVGAVVVNTRAVDPDNDGQVMYSLASTSGGLQLFDINNITGTVFVSSSLKGPNMFAQEYRFSIKAYNILNPSKIGLATVVVSVDRNINSPVFTGNYATQVNENIPLGTRIIQVQASDDDGDELIYYLDGPGNIEQCFFIVPTTGVIHSTSLLSGSNPACSANTYQIRVKARDQRIPEKVGVDYVSLFVTRDRSTPYFVGEPYSVIINYTIPVSTSVYTVQAIDNNLSGSLVYQLVGDFSAPNFFSINETSGVISVRNNLDLGVSTTYNLRVQVYDSGAPEIINTTYVQVIVNRNPTCPQVSISQQPLEWEEITSVGSVLLTVQATDTEDQHVTYMLRNPSEYFFINPTSGDLILVKPLTADPQRRSEYTLRVLVRDSGIPPCETAVLVSLRVSRNEYNTTFLNLPSTLTISEDTSGTIFNVRTSDLDLKGDIVYDLVGDFAAMQFFQINPTNGAVSVRRSLVKDRAYAPSYQLVILAYDDKFPYEKTEGKLTVNVNRNNNPPIPSQVVQVTVSEDFTLGGVITEFNVNTSSSRDVRFRLVSPVNSEFFWLQNFENGKAAIRLQKKLSTSNQDQYNLTIEAYDNGVPPQTAEIFVIINVIKNTYSPVFIGHPYVFNISENINPVSAIFTGISVVDEDLRGQIKYELTGHGIAPALFRIDEVSGALYLRNRSLLRDDSSLYYTVTVVAYDDGVPEDRRETQVTVYVSRNENKPTFPDSLGPFVISYEVRLGYVITYLNATDSDGDLVTYSISGNDVCREYLFVNPLSGALLVNQELSSLQLDRITCVITASDNGRPTPQNTSVSIVIRLDKIAPPTVTPVFTININESFDGNSTVFNIFNGAKCASGDSSQLRAMMSDSYPGSLFFSQPDVSGNVYLLRSLKEDINSNDVYQLRYNVWCTDSPNSQSNLTVVVSVVRNPNAPEITGLPQSISISRTHPLTFPFFIVNATDVDGDSISFEFGSTATDSIRRSFYIYPQSGSIILQRSLELDTTNRYILPICAVDSRGRKTCSTLTVNVRSEQCPTPVFVDSLSVVETLPVDSVVHTVTTDISCQGDGEIRYKPLSRQYPAPGFFSVDSITGQIVVTRLMREDWDHTFVYILEIEAYCTNNPTCVGKREIQVRPLRNPNAPRLNQSLFESTILDNHDASIAVIFVGASDSDNDTLTYSIVTEDSDVHRYFYIDEHTGKIYLRSPLKGLQRQNFTFKVKVEDETYPVKSDEADVIIRVSADRHPPQFTRFCESPTVLETSSKGERVCKVEAIDRDLIGRMEYRIVGFPPGSDLFDIGSTSGVITVNESLYYEQQFSYQLVIEAFDTVYPDNKIIDQATINVRRNTHAPVFNPVDYVTRVSDEHLPVGTLINVTVSASDRDDRLTLKGQFEYSIDPSSAGAEYFYIQPSTGVISIAKILSSDDRLTYFLAILATDKGTPAQTGRATVTITVVRNINCPVFQTTSPSYDVAVESTGTTLFVVSAVDADAGRNGIVSYRIVPRESSQSLFQIDRDSGAVSLTNVISQDMINTTVSVTVEALDGGNPPCVKQQVISVMFTDGSGIRMPPEYIVNHDEALNPGSDIITVAAVSQSPPITYRLLPDATYNSYFAMESATGRIFLRQRFTTDDSNTLQYDLLVTARDNTGATATTRVKVIVTRNSFAPVFIQSQNVSIYRQNPINQPLTRVIATDGDRVGTDSARIRYSLSFEQSEPLTSISYFQINERNGDISLFRSLVEDVSLTSVYKLYVLASDQGVPVKSDATIVSVSIKDNRAPSFSQSVYEATVVERLGIGEVVRSVSAADPDGDDVTYSILDSTDSRKFKIDAARGVIQIAGVLYTDTNDYNITVVATDSGMPSMSAYANVYITVTRNFNKPYFTTNYTRSISEYAAVGQQVLSVVAYDDDPSYSPSGQLSYELVPGLTQGAETYFRIGTVEDAGLISVNRSLREFPGRDMQFRVLVRDGGAPSKTAVAFVHIRILGNEHSPRFTLTNYTATISESHLIGQVVLTVKALDDDRIDQGQTANSFLTYSIRDTETSADATRYFAMEKDTGVLTVKRSLKSNIFSPEFYSFEVDVYDEGLPQRSATASIYIDVRKDLSLDYGIGFDSRFYRWQVSENGSVSRDMAVINSNGRAFICELVNAPNGFSIEEDVGLELCRLAHPGLDFEAVEVVSLTARVRLQHQSFSDQSGPGYHPQTTIDISVVDINDNKPYFIYTPNPAYSQYLSIVSVDPEGYESLPQTCLTQLKAMDDDSGVNGEVAYQLTFVSDESLFAIDEDSDCLKNIKYISDDGDNYFNIEITALDGGSPSLSTKGSIRMFKIREENRMVLVLNQAELSAEEIESYRLLLQKIIGKDVIIEKVSASSQLVNNGSALSFNKRQTDLTFTCVEKSLDRLCTYSDNVGSTIDLDSAKKEFDAETGVSVIGLHKPYRATSTFTVITPKPVVSGSVSGDYYGLMAWWPFLLLAALILALALLGIFLLLCCAQKWRRHYKAGMYSANLATAQRNGYGFEHGSAYSESVIVKSKDLEEQSLCMYVPPEGNNELGEINFAFSEAALAQTQQGAAQTATVGMTNGHAGKGGREETEEIQQSYSEYHHTDEADGRFHGDGHFDAVDTATRGQHVSNSTLGRSSGGFIGGGTAHRSGTMTRTDVIVDGLGAHSMHGSGYGTTTVEEQTVTHNDGYEEQEHNMKFY</sequence>
<keyword evidence="5" id="KW-0677">Repeat</keyword>
<feature type="domain" description="Cadherin" evidence="13">
    <location>
        <begin position="3811"/>
        <end position="3913"/>
    </location>
</feature>
<dbReference type="Gene3D" id="2.60.40.60">
    <property type="entry name" value="Cadherins"/>
    <property type="match status" value="39"/>
</dbReference>